<sequence length="156" mass="17881">MNQFIKKIQKIRGSYITDSGVSVVFYETREMATLQSRDIEKVSATQRRGNVGTGEASRDMKIIENQKAPNNWDSLKWTRGGLHPFHQVLTLICYFIHHGPGSTHLLYRKMTETSKQKEPLLKEALFVAPDNVRNVRTISVYSNYTPIHEGVKWICG</sequence>
<dbReference type="Proteomes" id="UP000178520">
    <property type="component" value="Unassembled WGS sequence"/>
</dbReference>
<organism evidence="1 2">
    <name type="scientific">Candidatus Yanofskybacteria bacterium RIFCSPHIGHO2_01_FULL_41_21</name>
    <dbReference type="NCBI Taxonomy" id="1802660"/>
    <lineage>
        <taxon>Bacteria</taxon>
        <taxon>Candidatus Yanofskyibacteriota</taxon>
    </lineage>
</organism>
<accession>A0A1F8EA22</accession>
<gene>
    <name evidence="1" type="ORF">A2735_01220</name>
</gene>
<dbReference type="STRING" id="1802660.A2735_01220"/>
<proteinExistence type="predicted"/>
<comment type="caution">
    <text evidence="1">The sequence shown here is derived from an EMBL/GenBank/DDBJ whole genome shotgun (WGS) entry which is preliminary data.</text>
</comment>
<protein>
    <submittedName>
        <fullName evidence="1">Uncharacterized protein</fullName>
    </submittedName>
</protein>
<evidence type="ECO:0000313" key="2">
    <source>
        <dbReference type="Proteomes" id="UP000178520"/>
    </source>
</evidence>
<dbReference type="EMBL" id="MGJA01000008">
    <property type="protein sequence ID" value="OGM97761.1"/>
    <property type="molecule type" value="Genomic_DNA"/>
</dbReference>
<evidence type="ECO:0000313" key="1">
    <source>
        <dbReference type="EMBL" id="OGM97761.1"/>
    </source>
</evidence>
<reference evidence="1 2" key="1">
    <citation type="journal article" date="2016" name="Nat. Commun.">
        <title>Thousands of microbial genomes shed light on interconnected biogeochemical processes in an aquifer system.</title>
        <authorList>
            <person name="Anantharaman K."/>
            <person name="Brown C.T."/>
            <person name="Hug L.A."/>
            <person name="Sharon I."/>
            <person name="Castelle C.J."/>
            <person name="Probst A.J."/>
            <person name="Thomas B.C."/>
            <person name="Singh A."/>
            <person name="Wilkins M.J."/>
            <person name="Karaoz U."/>
            <person name="Brodie E.L."/>
            <person name="Williams K.H."/>
            <person name="Hubbard S.S."/>
            <person name="Banfield J.F."/>
        </authorList>
    </citation>
    <scope>NUCLEOTIDE SEQUENCE [LARGE SCALE GENOMIC DNA]</scope>
</reference>
<name>A0A1F8EA22_9BACT</name>
<dbReference type="AlphaFoldDB" id="A0A1F8EA22"/>